<feature type="region of interest" description="Disordered" evidence="1">
    <location>
        <begin position="89"/>
        <end position="113"/>
    </location>
</feature>
<dbReference type="Proteomes" id="UP001597419">
    <property type="component" value="Unassembled WGS sequence"/>
</dbReference>
<proteinExistence type="predicted"/>
<keyword evidence="3" id="KW-1185">Reference proteome</keyword>
<sequence>MDGHVAFENQLARWQRDHPDAAGLAEFVEQIGQLCPSYQRMLDLAAQQRANTIEALMGKSDLHLGLDALLGGPLSADRPDGGTRLGQLIYGPPRRPHHRAAADQLQRPTCPWP</sequence>
<comment type="caution">
    <text evidence="2">The sequence shown here is derived from an EMBL/GenBank/DDBJ whole genome shotgun (WGS) entry which is preliminary data.</text>
</comment>
<dbReference type="RefSeq" id="WP_345408843.1">
    <property type="nucleotide sequence ID" value="NZ_BAABHG010000031.1"/>
</dbReference>
<reference evidence="3" key="1">
    <citation type="journal article" date="2019" name="Int. J. Syst. Evol. Microbiol.">
        <title>The Global Catalogue of Microorganisms (GCM) 10K type strain sequencing project: providing services to taxonomists for standard genome sequencing and annotation.</title>
        <authorList>
            <consortium name="The Broad Institute Genomics Platform"/>
            <consortium name="The Broad Institute Genome Sequencing Center for Infectious Disease"/>
            <person name="Wu L."/>
            <person name="Ma J."/>
        </authorList>
    </citation>
    <scope>NUCLEOTIDE SEQUENCE [LARGE SCALE GENOMIC DNA]</scope>
    <source>
        <strain evidence="3">CGMCC 4.7643</strain>
    </source>
</reference>
<evidence type="ECO:0000313" key="2">
    <source>
        <dbReference type="EMBL" id="MFD2461293.1"/>
    </source>
</evidence>
<evidence type="ECO:0000256" key="1">
    <source>
        <dbReference type="SAM" id="MobiDB-lite"/>
    </source>
</evidence>
<evidence type="ECO:0000313" key="3">
    <source>
        <dbReference type="Proteomes" id="UP001597419"/>
    </source>
</evidence>
<accession>A0ABW5GKB3</accession>
<protein>
    <submittedName>
        <fullName evidence="2">Uncharacterized protein</fullName>
    </submittedName>
</protein>
<name>A0ABW5GKB3_9PSEU</name>
<dbReference type="EMBL" id="JBHUKU010000012">
    <property type="protein sequence ID" value="MFD2461293.1"/>
    <property type="molecule type" value="Genomic_DNA"/>
</dbReference>
<gene>
    <name evidence="2" type="ORF">ACFSYJ_22000</name>
</gene>
<organism evidence="2 3">
    <name type="scientific">Amycolatopsis samaneae</name>
    <dbReference type="NCBI Taxonomy" id="664691"/>
    <lineage>
        <taxon>Bacteria</taxon>
        <taxon>Bacillati</taxon>
        <taxon>Actinomycetota</taxon>
        <taxon>Actinomycetes</taxon>
        <taxon>Pseudonocardiales</taxon>
        <taxon>Pseudonocardiaceae</taxon>
        <taxon>Amycolatopsis</taxon>
    </lineage>
</organism>